<dbReference type="EMBL" id="VSRR010072057">
    <property type="protein sequence ID" value="MPC86636.1"/>
    <property type="molecule type" value="Genomic_DNA"/>
</dbReference>
<proteinExistence type="predicted"/>
<gene>
    <name evidence="1" type="ORF">E2C01_081471</name>
</gene>
<name>A0A5B7IYA0_PORTR</name>
<evidence type="ECO:0000313" key="2">
    <source>
        <dbReference type="Proteomes" id="UP000324222"/>
    </source>
</evidence>
<accession>A0A5B7IYA0</accession>
<reference evidence="1 2" key="1">
    <citation type="submission" date="2019-05" db="EMBL/GenBank/DDBJ databases">
        <title>Another draft genome of Portunus trituberculatus and its Hox gene families provides insights of decapod evolution.</title>
        <authorList>
            <person name="Jeong J.-H."/>
            <person name="Song I."/>
            <person name="Kim S."/>
            <person name="Choi T."/>
            <person name="Kim D."/>
            <person name="Ryu S."/>
            <person name="Kim W."/>
        </authorList>
    </citation>
    <scope>NUCLEOTIDE SEQUENCE [LARGE SCALE GENOMIC DNA]</scope>
    <source>
        <tissue evidence="1">Muscle</tissue>
    </source>
</reference>
<dbReference type="Proteomes" id="UP000324222">
    <property type="component" value="Unassembled WGS sequence"/>
</dbReference>
<protein>
    <submittedName>
        <fullName evidence="1">Uncharacterized protein</fullName>
    </submittedName>
</protein>
<evidence type="ECO:0000313" key="1">
    <source>
        <dbReference type="EMBL" id="MPC86636.1"/>
    </source>
</evidence>
<keyword evidence="2" id="KW-1185">Reference proteome</keyword>
<sequence>MSQDLKEARKMRGSGKGWLSRSMKELQELCEDTDTSFELLDCAVSVFDEHMAAFDSLQAEVGLLLDIPADLEANIDETDRIHKDARKERARTATFLRRANNDSD</sequence>
<dbReference type="AlphaFoldDB" id="A0A5B7IYA0"/>
<comment type="caution">
    <text evidence="1">The sequence shown here is derived from an EMBL/GenBank/DDBJ whole genome shotgun (WGS) entry which is preliminary data.</text>
</comment>
<organism evidence="1 2">
    <name type="scientific">Portunus trituberculatus</name>
    <name type="common">Swimming crab</name>
    <name type="synonym">Neptunus trituberculatus</name>
    <dbReference type="NCBI Taxonomy" id="210409"/>
    <lineage>
        <taxon>Eukaryota</taxon>
        <taxon>Metazoa</taxon>
        <taxon>Ecdysozoa</taxon>
        <taxon>Arthropoda</taxon>
        <taxon>Crustacea</taxon>
        <taxon>Multicrustacea</taxon>
        <taxon>Malacostraca</taxon>
        <taxon>Eumalacostraca</taxon>
        <taxon>Eucarida</taxon>
        <taxon>Decapoda</taxon>
        <taxon>Pleocyemata</taxon>
        <taxon>Brachyura</taxon>
        <taxon>Eubrachyura</taxon>
        <taxon>Portunoidea</taxon>
        <taxon>Portunidae</taxon>
        <taxon>Portuninae</taxon>
        <taxon>Portunus</taxon>
    </lineage>
</organism>